<gene>
    <name evidence="1" type="ORF">QVD17_04274</name>
</gene>
<dbReference type="AlphaFoldDB" id="A0AAD8P466"/>
<sequence>MDYRLAFEDVSLEKVRESLVAISYCEPERFSCVTKHQVLSNENCNIIVASANITVETAIDELRSKLLRIASSVPSIDYCNGYGEV</sequence>
<organism evidence="1 2">
    <name type="scientific">Tagetes erecta</name>
    <name type="common">African marigold</name>
    <dbReference type="NCBI Taxonomy" id="13708"/>
    <lineage>
        <taxon>Eukaryota</taxon>
        <taxon>Viridiplantae</taxon>
        <taxon>Streptophyta</taxon>
        <taxon>Embryophyta</taxon>
        <taxon>Tracheophyta</taxon>
        <taxon>Spermatophyta</taxon>
        <taxon>Magnoliopsida</taxon>
        <taxon>eudicotyledons</taxon>
        <taxon>Gunneridae</taxon>
        <taxon>Pentapetalae</taxon>
        <taxon>asterids</taxon>
        <taxon>campanulids</taxon>
        <taxon>Asterales</taxon>
        <taxon>Asteraceae</taxon>
        <taxon>Asteroideae</taxon>
        <taxon>Heliantheae alliance</taxon>
        <taxon>Tageteae</taxon>
        <taxon>Tagetes</taxon>
    </lineage>
</organism>
<proteinExistence type="predicted"/>
<dbReference type="Proteomes" id="UP001229421">
    <property type="component" value="Unassembled WGS sequence"/>
</dbReference>
<evidence type="ECO:0000313" key="1">
    <source>
        <dbReference type="EMBL" id="KAK1438465.1"/>
    </source>
</evidence>
<reference evidence="1" key="1">
    <citation type="journal article" date="2023" name="bioRxiv">
        <title>Improved chromosome-level genome assembly for marigold (Tagetes erecta).</title>
        <authorList>
            <person name="Jiang F."/>
            <person name="Yuan L."/>
            <person name="Wang S."/>
            <person name="Wang H."/>
            <person name="Xu D."/>
            <person name="Wang A."/>
            <person name="Fan W."/>
        </authorList>
    </citation>
    <scope>NUCLEOTIDE SEQUENCE</scope>
    <source>
        <strain evidence="1">WSJ</strain>
        <tissue evidence="1">Leaf</tissue>
    </source>
</reference>
<dbReference type="InterPro" id="IPR049198">
    <property type="entry name" value="DUF6865"/>
</dbReference>
<name>A0AAD8P466_TARER</name>
<accession>A0AAD8P466</accession>
<comment type="caution">
    <text evidence="1">The sequence shown here is derived from an EMBL/GenBank/DDBJ whole genome shotgun (WGS) entry which is preliminary data.</text>
</comment>
<dbReference type="EMBL" id="JAUHHV010000001">
    <property type="protein sequence ID" value="KAK1438465.1"/>
    <property type="molecule type" value="Genomic_DNA"/>
</dbReference>
<protein>
    <submittedName>
        <fullName evidence="1">Uncharacterized protein</fullName>
    </submittedName>
</protein>
<dbReference type="Pfam" id="PF21737">
    <property type="entry name" value="DUF6865"/>
    <property type="match status" value="1"/>
</dbReference>
<evidence type="ECO:0000313" key="2">
    <source>
        <dbReference type="Proteomes" id="UP001229421"/>
    </source>
</evidence>
<keyword evidence="2" id="KW-1185">Reference proteome</keyword>